<accession>A0A975SXZ3</accession>
<feature type="transmembrane region" description="Helical" evidence="2">
    <location>
        <begin position="752"/>
        <end position="769"/>
    </location>
</feature>
<feature type="transmembrane region" description="Helical" evidence="2">
    <location>
        <begin position="725"/>
        <end position="746"/>
    </location>
</feature>
<feature type="transmembrane region" description="Helical" evidence="2">
    <location>
        <begin position="803"/>
        <end position="820"/>
    </location>
</feature>
<organism evidence="3 4">
    <name type="scientific">Nocardioides panacis</name>
    <dbReference type="NCBI Taxonomy" id="2849501"/>
    <lineage>
        <taxon>Bacteria</taxon>
        <taxon>Bacillati</taxon>
        <taxon>Actinomycetota</taxon>
        <taxon>Actinomycetes</taxon>
        <taxon>Propionibacteriales</taxon>
        <taxon>Nocardioidaceae</taxon>
        <taxon>Nocardioides</taxon>
    </lineage>
</organism>
<name>A0A975SXZ3_9ACTN</name>
<keyword evidence="4" id="KW-1185">Reference proteome</keyword>
<feature type="transmembrane region" description="Helical" evidence="2">
    <location>
        <begin position="776"/>
        <end position="797"/>
    </location>
</feature>
<keyword evidence="2" id="KW-0812">Transmembrane</keyword>
<feature type="transmembrane region" description="Helical" evidence="2">
    <location>
        <begin position="264"/>
        <end position="282"/>
    </location>
</feature>
<evidence type="ECO:0000313" key="4">
    <source>
        <dbReference type="Proteomes" id="UP000683575"/>
    </source>
</evidence>
<feature type="transmembrane region" description="Helical" evidence="2">
    <location>
        <begin position="294"/>
        <end position="315"/>
    </location>
</feature>
<proteinExistence type="predicted"/>
<evidence type="ECO:0000256" key="1">
    <source>
        <dbReference type="SAM" id="MobiDB-lite"/>
    </source>
</evidence>
<dbReference type="NCBIfam" id="NF047321">
    <property type="entry name" value="SCO7613_CTERM"/>
    <property type="match status" value="1"/>
</dbReference>
<feature type="compositionally biased region" description="Low complexity" evidence="1">
    <location>
        <begin position="63"/>
        <end position="75"/>
    </location>
</feature>
<feature type="transmembrane region" description="Helical" evidence="2">
    <location>
        <begin position="125"/>
        <end position="142"/>
    </location>
</feature>
<feature type="transmembrane region" description="Helical" evidence="2">
    <location>
        <begin position="486"/>
        <end position="507"/>
    </location>
</feature>
<dbReference type="RefSeq" id="WP_216939519.1">
    <property type="nucleotide sequence ID" value="NZ_CP077062.1"/>
</dbReference>
<gene>
    <name evidence="3" type="ORF">KRR39_22100</name>
</gene>
<feature type="transmembrane region" description="Helical" evidence="2">
    <location>
        <begin position="95"/>
        <end position="119"/>
    </location>
</feature>
<dbReference type="KEGG" id="nps:KRR39_22100"/>
<feature type="transmembrane region" description="Helical" evidence="2">
    <location>
        <begin position="349"/>
        <end position="370"/>
    </location>
</feature>
<feature type="transmembrane region" description="Helical" evidence="2">
    <location>
        <begin position="648"/>
        <end position="668"/>
    </location>
</feature>
<feature type="transmembrane region" description="Helical" evidence="2">
    <location>
        <begin position="556"/>
        <end position="575"/>
    </location>
</feature>
<dbReference type="Proteomes" id="UP000683575">
    <property type="component" value="Chromosome"/>
</dbReference>
<keyword evidence="2" id="KW-0472">Membrane</keyword>
<feature type="transmembrane region" description="Helical" evidence="2">
    <location>
        <begin position="429"/>
        <end position="448"/>
    </location>
</feature>
<evidence type="ECO:0000313" key="3">
    <source>
        <dbReference type="EMBL" id="QWZ08009.1"/>
    </source>
</evidence>
<feature type="transmembrane region" description="Helical" evidence="2">
    <location>
        <begin position="519"/>
        <end position="544"/>
    </location>
</feature>
<feature type="transmembrane region" description="Helical" evidence="2">
    <location>
        <begin position="182"/>
        <end position="202"/>
    </location>
</feature>
<evidence type="ECO:0000256" key="2">
    <source>
        <dbReference type="SAM" id="Phobius"/>
    </source>
</evidence>
<feature type="transmembrane region" description="Helical" evidence="2">
    <location>
        <begin position="154"/>
        <end position="176"/>
    </location>
</feature>
<keyword evidence="2" id="KW-1133">Transmembrane helix</keyword>
<feature type="transmembrane region" description="Helical" evidence="2">
    <location>
        <begin position="701"/>
        <end position="718"/>
    </location>
</feature>
<protein>
    <submittedName>
        <fullName evidence="3">Zinc ribbon domain-containing protein</fullName>
    </submittedName>
</protein>
<feature type="transmembrane region" description="Helical" evidence="2">
    <location>
        <begin position="587"/>
        <end position="606"/>
    </location>
</feature>
<feature type="transmembrane region" description="Helical" evidence="2">
    <location>
        <begin position="209"/>
        <end position="234"/>
    </location>
</feature>
<feature type="transmembrane region" description="Helical" evidence="2">
    <location>
        <begin position="460"/>
        <end position="480"/>
    </location>
</feature>
<feature type="transmembrane region" description="Helical" evidence="2">
    <location>
        <begin position="322"/>
        <end position="343"/>
    </location>
</feature>
<feature type="transmembrane region" description="Helical" evidence="2">
    <location>
        <begin position="675"/>
        <end position="695"/>
    </location>
</feature>
<dbReference type="EMBL" id="CP077062">
    <property type="protein sequence ID" value="QWZ08009.1"/>
    <property type="molecule type" value="Genomic_DNA"/>
</dbReference>
<feature type="transmembrane region" description="Helical" evidence="2">
    <location>
        <begin position="240"/>
        <end position="257"/>
    </location>
</feature>
<dbReference type="InterPro" id="IPR058062">
    <property type="entry name" value="SCO7613_C"/>
</dbReference>
<dbReference type="AlphaFoldDB" id="A0A975SXZ3"/>
<feature type="transmembrane region" description="Helical" evidence="2">
    <location>
        <begin position="382"/>
        <end position="404"/>
    </location>
</feature>
<sequence length="838" mass="84244">MTRYADPTRCPDCGASITPGSPSCPACALSLRGETARDLFTTLSRADELLTVLRRAPTPGAVPASASMTASLTPAPATPPRPPRGRLSSATVPQILLALGAGCLLVAALVFLAVTWSVMGVGGRTATLVGFTVVAGVLAAWMARRGLRGATEALALVGYGLLTLDVVGADHAGWFGDLSGEGLLVLVGVVLAVAGTTGLTAVRRTAARALVAGEVVAGTGAALVCLGVGSAAWLPVAPSLVLATLLAAGAVVALHGLRARVGTALAAVVAAVAWVWLVAVALDRTFTHSSWQQLWAGRHVWPLLVAAGLAAAPALASRLPRAARVTGAALGELLLVCAVVAPFDGATATTQVLVGVVVLVVVGAVSWRLPHPWGLTGAATQAVVGTALLTAVTVHASFAAGRLLEGATPVWSGGAADTLPLPTVHDLPAPWLLPLMVLVLLATLAVLAESSRAVDRAVGAVPGLQVVVPTLLAGSVVGAVALYPVALWLVVGLLLVLASTFAAWSVAGRTLGPLVPAAVFLVAALVVSLHAAVLTSVVLAVALALTGLVHLSARSVVLASGAGVVLAGALGAEVWSLGHLLDAQPSWVATAGLLALGALVLGAPYLPDRWWASDAPVLCRTGLEAGAAAAAVPLGLAGVLLAPVSETASWAAVLLTVAGALVTANSLLRADRRALGWAGGALLALASWVRLWDIGVHQPEAYTLPAALALLVVGGLHLHRRAEAGTMTALAPGLSLALVPSLLWVLVEPTGLRALLLGLGCFALVLAGLRLRWTAPLALGAAVGALLVLRLAAPYVGDAVPRWVLIGGAGAVLITVGATWERRLADARHLAGYVRALR</sequence>
<feature type="region of interest" description="Disordered" evidence="1">
    <location>
        <begin position="59"/>
        <end position="86"/>
    </location>
</feature>
<reference evidence="3" key="1">
    <citation type="submission" date="2021-06" db="EMBL/GenBank/DDBJ databases">
        <title>Complete genome sequence of Nocardioides sp. G188.</title>
        <authorList>
            <person name="Im W.-T."/>
        </authorList>
    </citation>
    <scope>NUCLEOTIDE SEQUENCE</scope>
    <source>
        <strain evidence="3">G188</strain>
    </source>
</reference>